<dbReference type="Pfam" id="PF12833">
    <property type="entry name" value="HTH_18"/>
    <property type="match status" value="1"/>
</dbReference>
<evidence type="ECO:0000256" key="2">
    <source>
        <dbReference type="ARBA" id="ARBA00023125"/>
    </source>
</evidence>
<keyword evidence="1" id="KW-0805">Transcription regulation</keyword>
<dbReference type="Gene3D" id="1.10.10.60">
    <property type="entry name" value="Homeodomain-like"/>
    <property type="match status" value="1"/>
</dbReference>
<comment type="caution">
    <text evidence="5">The sequence shown here is derived from an EMBL/GenBank/DDBJ whole genome shotgun (WGS) entry which is preliminary data.</text>
</comment>
<feature type="domain" description="HTH araC/xylS-type" evidence="4">
    <location>
        <begin position="166"/>
        <end position="262"/>
    </location>
</feature>
<dbReference type="InterPro" id="IPR009057">
    <property type="entry name" value="Homeodomain-like_sf"/>
</dbReference>
<evidence type="ECO:0000313" key="6">
    <source>
        <dbReference type="Proteomes" id="UP000261174"/>
    </source>
</evidence>
<dbReference type="GO" id="GO:0043565">
    <property type="term" value="F:sequence-specific DNA binding"/>
    <property type="evidence" value="ECO:0007669"/>
    <property type="project" value="InterPro"/>
</dbReference>
<dbReference type="InterPro" id="IPR054015">
    <property type="entry name" value="ExsA-like_N"/>
</dbReference>
<organism evidence="5 6">
    <name type="scientific">Chitinophaga silvisoli</name>
    <dbReference type="NCBI Taxonomy" id="2291814"/>
    <lineage>
        <taxon>Bacteria</taxon>
        <taxon>Pseudomonadati</taxon>
        <taxon>Bacteroidota</taxon>
        <taxon>Chitinophagia</taxon>
        <taxon>Chitinophagales</taxon>
        <taxon>Chitinophagaceae</taxon>
        <taxon>Chitinophaga</taxon>
    </lineage>
</organism>
<dbReference type="InterPro" id="IPR050204">
    <property type="entry name" value="AraC_XylS_family_regulators"/>
</dbReference>
<evidence type="ECO:0000313" key="5">
    <source>
        <dbReference type="EMBL" id="RFM33555.1"/>
    </source>
</evidence>
<dbReference type="SUPFAM" id="SSF46689">
    <property type="entry name" value="Homeodomain-like"/>
    <property type="match status" value="1"/>
</dbReference>
<gene>
    <name evidence="5" type="ORF">DXN04_16480</name>
</gene>
<sequence length="262" mass="30246">MAEIIFRTFLSTLRKEDVAFLEHNILLLQVAGQYTLETADQKVSLKKGQLLLIGKNQLGQVTKQPLPGEDYETILISLQEDMLRNIALEEQVEVTQPYTGPRNIRIPSNDFLQGFFQSIQPYVRKPADKIHRDIGNLKVKEAVILLLDAVPALRNFLFDFSTPYKIDLKKFMLRNFHYNVPIAKFAELTGRSLAGFKRDFKTAFGLAPRQWLLEKRLTEARHLIEKKKQKPAAIYLDLGFESLSHFSYSFKKKFGKAPSEWE</sequence>
<dbReference type="Pfam" id="PF22200">
    <property type="entry name" value="ExsA_N"/>
    <property type="match status" value="1"/>
</dbReference>
<evidence type="ECO:0000256" key="1">
    <source>
        <dbReference type="ARBA" id="ARBA00023015"/>
    </source>
</evidence>
<dbReference type="EMBL" id="QTJV01000006">
    <property type="protein sequence ID" value="RFM33555.1"/>
    <property type="molecule type" value="Genomic_DNA"/>
</dbReference>
<dbReference type="PANTHER" id="PTHR46796">
    <property type="entry name" value="HTH-TYPE TRANSCRIPTIONAL ACTIVATOR RHAS-RELATED"/>
    <property type="match status" value="1"/>
</dbReference>
<keyword evidence="2" id="KW-0238">DNA-binding</keyword>
<dbReference type="OrthoDB" id="4480133at2"/>
<reference evidence="5 6" key="1">
    <citation type="submission" date="2018-08" db="EMBL/GenBank/DDBJ databases">
        <title>Chitinophaga sp. K20C18050901, a novel bacterium isolated from forest soil.</title>
        <authorList>
            <person name="Wang C."/>
        </authorList>
    </citation>
    <scope>NUCLEOTIDE SEQUENCE [LARGE SCALE GENOMIC DNA]</scope>
    <source>
        <strain evidence="5 6">K20C18050901</strain>
    </source>
</reference>
<dbReference type="RefSeq" id="WP_116854478.1">
    <property type="nucleotide sequence ID" value="NZ_QTJV01000006.1"/>
</dbReference>
<dbReference type="PANTHER" id="PTHR46796:SF6">
    <property type="entry name" value="ARAC SUBFAMILY"/>
    <property type="match status" value="1"/>
</dbReference>
<evidence type="ECO:0000259" key="4">
    <source>
        <dbReference type="PROSITE" id="PS01124"/>
    </source>
</evidence>
<protein>
    <submittedName>
        <fullName evidence="5">AraC family transcriptional regulator</fullName>
    </submittedName>
</protein>
<name>A0A3E1P087_9BACT</name>
<dbReference type="AlphaFoldDB" id="A0A3E1P087"/>
<dbReference type="SMART" id="SM00342">
    <property type="entry name" value="HTH_ARAC"/>
    <property type="match status" value="1"/>
</dbReference>
<evidence type="ECO:0000256" key="3">
    <source>
        <dbReference type="ARBA" id="ARBA00023163"/>
    </source>
</evidence>
<dbReference type="PROSITE" id="PS01124">
    <property type="entry name" value="HTH_ARAC_FAMILY_2"/>
    <property type="match status" value="1"/>
</dbReference>
<dbReference type="Proteomes" id="UP000261174">
    <property type="component" value="Unassembled WGS sequence"/>
</dbReference>
<proteinExistence type="predicted"/>
<keyword evidence="6" id="KW-1185">Reference proteome</keyword>
<dbReference type="InterPro" id="IPR018060">
    <property type="entry name" value="HTH_AraC"/>
</dbReference>
<keyword evidence="3" id="KW-0804">Transcription</keyword>
<dbReference type="GO" id="GO:0003700">
    <property type="term" value="F:DNA-binding transcription factor activity"/>
    <property type="evidence" value="ECO:0007669"/>
    <property type="project" value="InterPro"/>
</dbReference>
<accession>A0A3E1P087</accession>